<accession>A0ABX8W6H7</accession>
<organism evidence="2 3">
    <name type="scientific">Lactobacillus panisapium</name>
    <dbReference type="NCBI Taxonomy" id="2012495"/>
    <lineage>
        <taxon>Bacteria</taxon>
        <taxon>Bacillati</taxon>
        <taxon>Bacillota</taxon>
        <taxon>Bacilli</taxon>
        <taxon>Lactobacillales</taxon>
        <taxon>Lactobacillaceae</taxon>
        <taxon>Lactobacillus</taxon>
    </lineage>
</organism>
<keyword evidence="3" id="KW-1185">Reference proteome</keyword>
<gene>
    <name evidence="2" type="ORF">GYM71_06595</name>
</gene>
<feature type="transmembrane region" description="Helical" evidence="1">
    <location>
        <begin position="75"/>
        <end position="93"/>
    </location>
</feature>
<proteinExistence type="predicted"/>
<keyword evidence="1" id="KW-0472">Membrane</keyword>
<evidence type="ECO:0000256" key="1">
    <source>
        <dbReference type="SAM" id="Phobius"/>
    </source>
</evidence>
<protein>
    <recommendedName>
        <fullName evidence="4">Integral membrane protein</fullName>
    </recommendedName>
</protein>
<name>A0ABX8W6H7_9LACO</name>
<keyword evidence="1" id="KW-1133">Transmembrane helix</keyword>
<reference evidence="2 3" key="1">
    <citation type="submission" date="2020-01" db="EMBL/GenBank/DDBJ databases">
        <title>Vast differences in strain-level diversity in the gut microbiota of two closely related honey bee species.</title>
        <authorList>
            <person name="Ellegaard K.M."/>
            <person name="Suenami S."/>
            <person name="Miyazaki R."/>
            <person name="Engel P."/>
        </authorList>
    </citation>
    <scope>NUCLEOTIDE SEQUENCE [LARGE SCALE GENOMIC DNA]</scope>
    <source>
        <strain evidence="2 3">ESL0416</strain>
    </source>
</reference>
<dbReference type="EMBL" id="CP048268">
    <property type="protein sequence ID" value="QYN53108.1"/>
    <property type="molecule type" value="Genomic_DNA"/>
</dbReference>
<dbReference type="Proteomes" id="UP000826550">
    <property type="component" value="Chromosome"/>
</dbReference>
<keyword evidence="1" id="KW-0812">Transmembrane</keyword>
<feature type="transmembrane region" description="Helical" evidence="1">
    <location>
        <begin position="12"/>
        <end position="30"/>
    </location>
</feature>
<evidence type="ECO:0000313" key="3">
    <source>
        <dbReference type="Proteomes" id="UP000826550"/>
    </source>
</evidence>
<evidence type="ECO:0000313" key="2">
    <source>
        <dbReference type="EMBL" id="QYN53108.1"/>
    </source>
</evidence>
<dbReference type="RefSeq" id="WP_220219904.1">
    <property type="nucleotide sequence ID" value="NZ_CP048268.1"/>
</dbReference>
<evidence type="ECO:0008006" key="4">
    <source>
        <dbReference type="Google" id="ProtNLM"/>
    </source>
</evidence>
<sequence length="122" mass="13667">MFELKLASKVRMWLMAAVQFLLGLFGYYHASSNFRSTYLITFLIIGLLILAGSFIPKIVAKIPEKNAQLSANQKFERGMGLVLVAISLFCFMLDNETVLLITLDTGLLFALFPAEPAFALWK</sequence>
<feature type="transmembrane region" description="Helical" evidence="1">
    <location>
        <begin position="36"/>
        <end position="55"/>
    </location>
</feature>